<dbReference type="RefSeq" id="XP_056038884.1">
    <property type="nucleotide sequence ID" value="XM_056183248.1"/>
</dbReference>
<sequence length="513" mass="56753">MNRNVSEISSDNMRRKESEPLKQETGGNEGNSPTQTNDDADAIEKKQDEPVQENDQLGEIIEMDSQYFEDTSATLEQDEKSSSEREVSTSSRPAHPMKQNGLHIVTGFPKPASEGRYQGRQEDSYFSRNGINPSFHQPTVPSFPNVHGRSDGIPITANSSLTHSFNYPMMNPYMAGAQFGPPPMHMKSGMNPHSHFQGYRRPQVARTQYFEESIPIQNHSRNKDGKHWTGKRGQRTVEIHLNFGIPSSSRSVPLQPKKRITHVVYNSRLHQKNLRVCLPGSGSVTVPSKSKNKFNMNTFPVPMSSFPTPAPSIPYNPNFPAVPPFNFLPTPAMPPNPSQPNFFQYDFPPQFDPALYPQVPPQDSYASMNCSPLFNPSIPAASSIRSEAPLASGASNPPALGVGNDPSAFYQQTTAPLGAAYPNATFSPSSTFPMMPAYWPYPAVYDPSTQSMLPPNIAPPLPANDTSLMSRMNSDNVHPFSPSNPTSTPPYGYVYYYDPNQYYNGQDNGPKPS</sequence>
<protein>
    <submittedName>
        <fullName evidence="2">Schizosaccharomyces specific protein</fullName>
    </submittedName>
</protein>
<proteinExistence type="predicted"/>
<dbReference type="GeneID" id="80877937"/>
<feature type="region of interest" description="Disordered" evidence="1">
    <location>
        <begin position="1"/>
        <end position="102"/>
    </location>
</feature>
<evidence type="ECO:0000313" key="2">
    <source>
        <dbReference type="EMBL" id="WBW74641.1"/>
    </source>
</evidence>
<feature type="compositionally biased region" description="Basic and acidic residues" evidence="1">
    <location>
        <begin position="12"/>
        <end position="22"/>
    </location>
</feature>
<feature type="region of interest" description="Disordered" evidence="1">
    <location>
        <begin position="455"/>
        <end position="493"/>
    </location>
</feature>
<feature type="compositionally biased region" description="Basic and acidic residues" evidence="1">
    <location>
        <begin position="77"/>
        <end position="87"/>
    </location>
</feature>
<dbReference type="Proteomes" id="UP001212411">
    <property type="component" value="Chromosome 3"/>
</dbReference>
<feature type="compositionally biased region" description="Low complexity" evidence="1">
    <location>
        <begin position="479"/>
        <end position="493"/>
    </location>
</feature>
<dbReference type="EMBL" id="CP115613">
    <property type="protein sequence ID" value="WBW74641.1"/>
    <property type="molecule type" value="Genomic_DNA"/>
</dbReference>
<dbReference type="AlphaFoldDB" id="A0AAF0AWF6"/>
<evidence type="ECO:0000313" key="3">
    <source>
        <dbReference type="Proteomes" id="UP001212411"/>
    </source>
</evidence>
<feature type="compositionally biased region" description="Polar residues" evidence="1">
    <location>
        <begin position="465"/>
        <end position="476"/>
    </location>
</feature>
<organism evidence="2 3">
    <name type="scientific">Schizosaccharomyces osmophilus</name>
    <dbReference type="NCBI Taxonomy" id="2545709"/>
    <lineage>
        <taxon>Eukaryota</taxon>
        <taxon>Fungi</taxon>
        <taxon>Dikarya</taxon>
        <taxon>Ascomycota</taxon>
        <taxon>Taphrinomycotina</taxon>
        <taxon>Schizosaccharomycetes</taxon>
        <taxon>Schizosaccharomycetales</taxon>
        <taxon>Schizosaccharomycetaceae</taxon>
        <taxon>Schizosaccharomyces</taxon>
    </lineage>
</organism>
<gene>
    <name evidence="2" type="ORF">SOMG_04463</name>
</gene>
<accession>A0AAF0AWF6</accession>
<evidence type="ECO:0000256" key="1">
    <source>
        <dbReference type="SAM" id="MobiDB-lite"/>
    </source>
</evidence>
<keyword evidence="3" id="KW-1185">Reference proteome</keyword>
<name>A0AAF0AWF6_9SCHI</name>
<feature type="compositionally biased region" description="Polar residues" evidence="1">
    <location>
        <begin position="1"/>
        <end position="11"/>
    </location>
</feature>
<dbReference type="KEGG" id="som:SOMG_04463"/>
<reference evidence="2 3" key="1">
    <citation type="journal article" date="2023" name="G3 (Bethesda)">
        <title>A high-quality reference genome for the fission yeast Schizosaccharomyces osmophilus.</title>
        <authorList>
            <person name="Jia G.S."/>
            <person name="Zhang W.C."/>
            <person name="Liang Y."/>
            <person name="Liu X.H."/>
            <person name="Rhind N."/>
            <person name="Pidoux A."/>
            <person name="Brysch-Herzberg M."/>
            <person name="Du L.L."/>
        </authorList>
    </citation>
    <scope>NUCLEOTIDE SEQUENCE [LARGE SCALE GENOMIC DNA]</scope>
    <source>
        <strain evidence="2 3">CBS 15793</strain>
    </source>
</reference>